<reference evidence="3 4" key="1">
    <citation type="submission" date="2019-03" db="EMBL/GenBank/DDBJ databases">
        <title>Genomic Encyclopedia of Type Strains, Phase IV (KMG-IV): sequencing the most valuable type-strain genomes for metagenomic binning, comparative biology and taxonomic classification.</title>
        <authorList>
            <person name="Goeker M."/>
        </authorList>
    </citation>
    <scope>NUCLEOTIDE SEQUENCE [LARGE SCALE GENOMIC DNA]</scope>
    <source>
        <strain evidence="3 4">JA181</strain>
    </source>
</reference>
<dbReference type="Gene3D" id="1.25.40.10">
    <property type="entry name" value="Tetratricopeptide repeat domain"/>
    <property type="match status" value="1"/>
</dbReference>
<dbReference type="InterPro" id="IPR011990">
    <property type="entry name" value="TPR-like_helical_dom_sf"/>
</dbReference>
<dbReference type="SUPFAM" id="SSF48452">
    <property type="entry name" value="TPR-like"/>
    <property type="match status" value="1"/>
</dbReference>
<evidence type="ECO:0000256" key="2">
    <source>
        <dbReference type="SAM" id="MobiDB-lite"/>
    </source>
</evidence>
<protein>
    <submittedName>
        <fullName evidence="3">Uncharacterized protein</fullName>
    </submittedName>
</protein>
<feature type="repeat" description="TPR" evidence="1">
    <location>
        <begin position="103"/>
        <end position="136"/>
    </location>
</feature>
<dbReference type="AlphaFoldDB" id="A0A4R8G3J8"/>
<sequence length="174" mass="18805">MRLEDRASEAFAHLANAPGARSDPKGTARAVAAALEAAPDDLDIRLGAYRFYFYTHRFAEAVPQAEAILAQTARRLNIPADWRAVGPADAAFSAPETAPGLYLQALIALAYCHMRLGDMTLGWAYLDKALSLDPTDRFAAYRLVRAADPPTEEDEDDPAGASGRRASGCDNPRK</sequence>
<dbReference type="InterPro" id="IPR019734">
    <property type="entry name" value="TPR_rpt"/>
</dbReference>
<dbReference type="PROSITE" id="PS50005">
    <property type="entry name" value="TPR"/>
    <property type="match status" value="1"/>
</dbReference>
<dbReference type="EMBL" id="SOEB01000006">
    <property type="protein sequence ID" value="TDX30585.1"/>
    <property type="molecule type" value="Genomic_DNA"/>
</dbReference>
<evidence type="ECO:0000313" key="4">
    <source>
        <dbReference type="Proteomes" id="UP000295484"/>
    </source>
</evidence>
<dbReference type="Proteomes" id="UP000295484">
    <property type="component" value="Unassembled WGS sequence"/>
</dbReference>
<proteinExistence type="predicted"/>
<accession>A0A4R8G3J8</accession>
<evidence type="ECO:0000256" key="1">
    <source>
        <dbReference type="PROSITE-ProRule" id="PRU00339"/>
    </source>
</evidence>
<keyword evidence="1" id="KW-0802">TPR repeat</keyword>
<comment type="caution">
    <text evidence="3">The sequence shown here is derived from an EMBL/GenBank/DDBJ whole genome shotgun (WGS) entry which is preliminary data.</text>
</comment>
<feature type="region of interest" description="Disordered" evidence="2">
    <location>
        <begin position="147"/>
        <end position="174"/>
    </location>
</feature>
<organism evidence="3 4">
    <name type="scientific">Rhodovulum visakhapatnamense</name>
    <dbReference type="NCBI Taxonomy" id="364297"/>
    <lineage>
        <taxon>Bacteria</taxon>
        <taxon>Pseudomonadati</taxon>
        <taxon>Pseudomonadota</taxon>
        <taxon>Alphaproteobacteria</taxon>
        <taxon>Rhodobacterales</taxon>
        <taxon>Paracoccaceae</taxon>
        <taxon>Rhodovulum</taxon>
    </lineage>
</organism>
<dbReference type="RefSeq" id="WP_113670593.1">
    <property type="nucleotide sequence ID" value="NZ_SOEB01000006.1"/>
</dbReference>
<gene>
    <name evidence="3" type="ORF">EV657_10669</name>
</gene>
<evidence type="ECO:0000313" key="3">
    <source>
        <dbReference type="EMBL" id="TDX30585.1"/>
    </source>
</evidence>
<name>A0A4R8G3J8_9RHOB</name>